<protein>
    <submittedName>
        <fullName evidence="2">Uncharacterized protein</fullName>
    </submittedName>
</protein>
<keyword evidence="1" id="KW-0472">Membrane</keyword>
<organism evidence="2 3">
    <name type="scientific">Paenarthrobacter ureafaciens</name>
    <dbReference type="NCBI Taxonomy" id="37931"/>
    <lineage>
        <taxon>Bacteria</taxon>
        <taxon>Bacillati</taxon>
        <taxon>Actinomycetota</taxon>
        <taxon>Actinomycetes</taxon>
        <taxon>Micrococcales</taxon>
        <taxon>Micrococcaceae</taxon>
        <taxon>Paenarthrobacter</taxon>
    </lineage>
</organism>
<keyword evidence="1" id="KW-1133">Transmembrane helix</keyword>
<proteinExistence type="predicted"/>
<gene>
    <name evidence="2" type="ORF">NL394_13345</name>
</gene>
<sequence length="87" mass="9607">MDSIIDSAGILTTTLAFMLCLAWLGWSLLRWRFPNRDGQIAYLEEDYRRACESGDVAAADQIEAELWNLGAAPGWPGTGRTGSDQRS</sequence>
<evidence type="ECO:0000313" key="2">
    <source>
        <dbReference type="EMBL" id="UYV96065.1"/>
    </source>
</evidence>
<dbReference type="RefSeq" id="WP_069695073.1">
    <property type="nucleotide sequence ID" value="NZ_CP043010.1"/>
</dbReference>
<feature type="transmembrane region" description="Helical" evidence="1">
    <location>
        <begin position="6"/>
        <end position="26"/>
    </location>
</feature>
<keyword evidence="1" id="KW-0812">Transmembrane</keyword>
<name>A0AAX3EDA1_PAEUR</name>
<dbReference type="Proteomes" id="UP001163293">
    <property type="component" value="Chromosome"/>
</dbReference>
<keyword evidence="3" id="KW-1185">Reference proteome</keyword>
<accession>A0AAX3EDA1</accession>
<dbReference type="AlphaFoldDB" id="A0AAX3EDA1"/>
<evidence type="ECO:0000313" key="3">
    <source>
        <dbReference type="Proteomes" id="UP001163293"/>
    </source>
</evidence>
<dbReference type="EMBL" id="CP101185">
    <property type="protein sequence ID" value="UYV96065.1"/>
    <property type="molecule type" value="Genomic_DNA"/>
</dbReference>
<reference evidence="2" key="1">
    <citation type="submission" date="2022-07" db="EMBL/GenBank/DDBJ databases">
        <authorList>
            <person name="Wu T."/>
        </authorList>
    </citation>
    <scope>NUCLEOTIDE SEQUENCE</scope>
    <source>
        <strain evidence="2">SD-1</strain>
    </source>
</reference>
<evidence type="ECO:0000256" key="1">
    <source>
        <dbReference type="SAM" id="Phobius"/>
    </source>
</evidence>